<accession>A0A4Y5T4N4</accession>
<name>A0A4Y5T4N4_CLOPF</name>
<sequence>MNRRKLTVLLSSAILSCGICSFSTTPHNVEAKEIKPVVDQNNFNNNNKFIEDLQYKSFSRIEEITKLKYLGEDEKKKFKDEIRQIINAFGEDIKNIDSKDNLAGINNFKREAIKKIYNVVMKAKEKDKSEKEIKNNENVSTNKNTNSEVIGSYYNSNYKFIEDLQYKSFTRIEEITKLKYLKADEKKKFKDEIRQIINDFGEDIKNIDSKDNLAGINNFKREAIKKIYNVVMKAKEKDKSEKEIKNNENVSTDKNTNSEVIGSYYNNNYKFIEDLQYKSFSRIEEITKLKYLKEDEKKKFKDEIRQIINDFGEAIKDIDSKDNLAGINNFKREAIKKIYNVVIKAKEKNSRV</sequence>
<dbReference type="EMBL" id="MK285056">
    <property type="protein sequence ID" value="QDB00921.1"/>
    <property type="molecule type" value="Genomic_DNA"/>
</dbReference>
<evidence type="ECO:0000313" key="2">
    <source>
        <dbReference type="EMBL" id="QDB00921.1"/>
    </source>
</evidence>
<protein>
    <recommendedName>
        <fullName evidence="3">Lipoprotein</fullName>
    </recommendedName>
</protein>
<proteinExistence type="predicted"/>
<dbReference type="AlphaFoldDB" id="A0A4Y5T4N4"/>
<organism evidence="2">
    <name type="scientific">Clostridium perfringens</name>
    <dbReference type="NCBI Taxonomy" id="1502"/>
    <lineage>
        <taxon>Bacteria</taxon>
        <taxon>Bacillati</taxon>
        <taxon>Bacillota</taxon>
        <taxon>Clostridia</taxon>
        <taxon>Eubacteriales</taxon>
        <taxon>Clostridiaceae</taxon>
        <taxon>Clostridium</taxon>
    </lineage>
</organism>
<evidence type="ECO:0008006" key="3">
    <source>
        <dbReference type="Google" id="ProtNLM"/>
    </source>
</evidence>
<reference evidence="2" key="1">
    <citation type="journal article" date="2019" name="Pathogens">
        <title>In silico Identification of Novel Toxin Homologs and Associated Mobile Genetic Elements in Clostridium perfringens.</title>
        <authorList>
            <person name="Lacey J.A."/>
            <person name="Johanesen P.A."/>
            <person name="Lyras D."/>
            <person name="Moore R.J."/>
        </authorList>
    </citation>
    <scope>NUCLEOTIDE SEQUENCE</scope>
    <source>
        <strain evidence="2">16SBCL571</strain>
    </source>
</reference>
<feature type="chain" id="PRO_5039652308" description="Lipoprotein" evidence="1">
    <location>
        <begin position="22"/>
        <end position="352"/>
    </location>
</feature>
<keyword evidence="1" id="KW-0732">Signal</keyword>
<feature type="signal peptide" evidence="1">
    <location>
        <begin position="1"/>
        <end position="21"/>
    </location>
</feature>
<dbReference type="PROSITE" id="PS51257">
    <property type="entry name" value="PROKAR_LIPOPROTEIN"/>
    <property type="match status" value="1"/>
</dbReference>
<evidence type="ECO:0000256" key="1">
    <source>
        <dbReference type="SAM" id="SignalP"/>
    </source>
</evidence>